<dbReference type="Proteomes" id="UP001500124">
    <property type="component" value="Unassembled WGS sequence"/>
</dbReference>
<evidence type="ECO:0000313" key="3">
    <source>
        <dbReference type="Proteomes" id="UP001500124"/>
    </source>
</evidence>
<protein>
    <recommendedName>
        <fullName evidence="4">Transposase</fullName>
    </recommendedName>
</protein>
<feature type="region of interest" description="Disordered" evidence="1">
    <location>
        <begin position="1"/>
        <end position="34"/>
    </location>
</feature>
<accession>A0ABP9KVJ8</accession>
<sequence length="57" mass="6619">MALRRLGKDPEIPDGKSPTVYLDDETRRCPRTSGRTPWRALWKGALLTGPRRFLPRR</sequence>
<name>A0ABP9KVJ8_9ACTN</name>
<feature type="compositionally biased region" description="Basic and acidic residues" evidence="1">
    <location>
        <begin position="1"/>
        <end position="14"/>
    </location>
</feature>
<keyword evidence="3" id="KW-1185">Reference proteome</keyword>
<evidence type="ECO:0008006" key="4">
    <source>
        <dbReference type="Google" id="ProtNLM"/>
    </source>
</evidence>
<gene>
    <name evidence="2" type="ORF">GCM10023336_44980</name>
</gene>
<evidence type="ECO:0000256" key="1">
    <source>
        <dbReference type="SAM" id="MobiDB-lite"/>
    </source>
</evidence>
<dbReference type="EMBL" id="BAABKC010000065">
    <property type="protein sequence ID" value="GAA5064621.1"/>
    <property type="molecule type" value="Genomic_DNA"/>
</dbReference>
<organism evidence="2 3">
    <name type="scientific">Streptomyces similanensis</name>
    <dbReference type="NCBI Taxonomy" id="1274988"/>
    <lineage>
        <taxon>Bacteria</taxon>
        <taxon>Bacillati</taxon>
        <taxon>Actinomycetota</taxon>
        <taxon>Actinomycetes</taxon>
        <taxon>Kitasatosporales</taxon>
        <taxon>Streptomycetaceae</taxon>
        <taxon>Streptomyces</taxon>
    </lineage>
</organism>
<evidence type="ECO:0000313" key="2">
    <source>
        <dbReference type="EMBL" id="GAA5064621.1"/>
    </source>
</evidence>
<reference evidence="3" key="1">
    <citation type="journal article" date="2019" name="Int. J. Syst. Evol. Microbiol.">
        <title>The Global Catalogue of Microorganisms (GCM) 10K type strain sequencing project: providing services to taxonomists for standard genome sequencing and annotation.</title>
        <authorList>
            <consortium name="The Broad Institute Genomics Platform"/>
            <consortium name="The Broad Institute Genome Sequencing Center for Infectious Disease"/>
            <person name="Wu L."/>
            <person name="Ma J."/>
        </authorList>
    </citation>
    <scope>NUCLEOTIDE SEQUENCE [LARGE SCALE GENOMIC DNA]</scope>
    <source>
        <strain evidence="3">JCM 18410</strain>
    </source>
</reference>
<comment type="caution">
    <text evidence="2">The sequence shown here is derived from an EMBL/GenBank/DDBJ whole genome shotgun (WGS) entry which is preliminary data.</text>
</comment>
<proteinExistence type="predicted"/>